<evidence type="ECO:0000256" key="1">
    <source>
        <dbReference type="ARBA" id="ARBA00023125"/>
    </source>
</evidence>
<dbReference type="PANTHER" id="PTHR30204">
    <property type="entry name" value="REDOX-CYCLING DRUG-SENSING TRANSCRIPTIONAL ACTIVATOR SOXR"/>
    <property type="match status" value="1"/>
</dbReference>
<comment type="caution">
    <text evidence="3">The sequence shown here is derived from an EMBL/GenBank/DDBJ whole genome shotgun (WGS) entry which is preliminary data.</text>
</comment>
<name>A0A9J6NW92_9CLOT</name>
<protein>
    <submittedName>
        <fullName evidence="3">MerR family transcriptional regulator</fullName>
    </submittedName>
</protein>
<dbReference type="SUPFAM" id="SSF46955">
    <property type="entry name" value="Putative DNA-binding domain"/>
    <property type="match status" value="1"/>
</dbReference>
<dbReference type="InterPro" id="IPR009061">
    <property type="entry name" value="DNA-bd_dom_put_sf"/>
</dbReference>
<reference evidence="3" key="2">
    <citation type="submission" date="2021-04" db="EMBL/GenBank/DDBJ databases">
        <authorList>
            <person name="Dong X."/>
        </authorList>
    </citation>
    <scope>NUCLEOTIDE SEQUENCE</scope>
    <source>
        <strain evidence="3">ZWT</strain>
    </source>
</reference>
<dbReference type="InterPro" id="IPR000551">
    <property type="entry name" value="MerR-type_HTH_dom"/>
</dbReference>
<evidence type="ECO:0000313" key="3">
    <source>
        <dbReference type="EMBL" id="MCM1988767.1"/>
    </source>
</evidence>
<reference evidence="3" key="1">
    <citation type="journal article" date="2021" name="mSystems">
        <title>Bacteria and Archaea Synergistically Convert Glycine Betaine to Biogenic Methane in the Formosa Cold Seep of the South China Sea.</title>
        <authorList>
            <person name="Li L."/>
            <person name="Zhang W."/>
            <person name="Zhang S."/>
            <person name="Song L."/>
            <person name="Sun Q."/>
            <person name="Zhang H."/>
            <person name="Xiang H."/>
            <person name="Dong X."/>
        </authorList>
    </citation>
    <scope>NUCLEOTIDE SEQUENCE</scope>
    <source>
        <strain evidence="3">ZWT</strain>
    </source>
</reference>
<gene>
    <name evidence="3" type="ORF">KDK92_03370</name>
</gene>
<dbReference type="Pfam" id="PF13411">
    <property type="entry name" value="MerR_1"/>
    <property type="match status" value="1"/>
</dbReference>
<dbReference type="GO" id="GO:0003677">
    <property type="term" value="F:DNA binding"/>
    <property type="evidence" value="ECO:0007669"/>
    <property type="project" value="UniProtKB-KW"/>
</dbReference>
<dbReference type="InterPro" id="IPR047057">
    <property type="entry name" value="MerR_fam"/>
</dbReference>
<dbReference type="GO" id="GO:0003700">
    <property type="term" value="F:DNA-binding transcription factor activity"/>
    <property type="evidence" value="ECO:0007669"/>
    <property type="project" value="InterPro"/>
</dbReference>
<keyword evidence="1" id="KW-0238">DNA-binding</keyword>
<dbReference type="EMBL" id="JAGSOJ010000001">
    <property type="protein sequence ID" value="MCM1988767.1"/>
    <property type="molecule type" value="Genomic_DNA"/>
</dbReference>
<evidence type="ECO:0000259" key="2">
    <source>
        <dbReference type="SMART" id="SM00422"/>
    </source>
</evidence>
<organism evidence="3 4">
    <name type="scientific">Oceanirhabdus seepicola</name>
    <dbReference type="NCBI Taxonomy" id="2828781"/>
    <lineage>
        <taxon>Bacteria</taxon>
        <taxon>Bacillati</taxon>
        <taxon>Bacillota</taxon>
        <taxon>Clostridia</taxon>
        <taxon>Eubacteriales</taxon>
        <taxon>Clostridiaceae</taxon>
        <taxon>Oceanirhabdus</taxon>
    </lineage>
</organism>
<proteinExistence type="predicted"/>
<keyword evidence="4" id="KW-1185">Reference proteome</keyword>
<sequence>MKISQFAKKFKTKITTIRYYTDKNLLYPKLKGSYYDYDASCEKDMEYIIKYKQMGFSINEIIKIITYKRFSKTLNSIEIELINNILEDKKSELHSQIKELKTRIEYIDTFSNELELQTKKEIYGFPFSCVHLLICPHCGEQLTLYECNVTSKGIVNGKCKCVTCIYECTIENGIINCREDRLLIKNKSELNKLNFLNQSLCEQFDYLGSKIKTLKDFWDKGNVFLFNGADIEIISMSLLDKTEVNKTYIFTESSYDVLTDVKIKVEAKNLKGNFLFICHKDIIPLKKCADRLIDLFGINMNAIHASETTCNIDITKEIILPNSKFCGTYFHCTSENRTLNTIDSMYMDDNSITKIYNNIGIKIQTKELIGQSNELGKLLPLERYKEELLGITTVTGILS</sequence>
<evidence type="ECO:0000313" key="4">
    <source>
        <dbReference type="Proteomes" id="UP001056429"/>
    </source>
</evidence>
<dbReference type="Gene3D" id="1.10.1660.10">
    <property type="match status" value="1"/>
</dbReference>
<dbReference type="SMART" id="SM00422">
    <property type="entry name" value="HTH_MERR"/>
    <property type="match status" value="1"/>
</dbReference>
<dbReference type="PANTHER" id="PTHR30204:SF96">
    <property type="entry name" value="CHROMOSOME-ANCHORING PROTEIN RACA"/>
    <property type="match status" value="1"/>
</dbReference>
<accession>A0A9J6NW92</accession>
<dbReference type="Proteomes" id="UP001056429">
    <property type="component" value="Unassembled WGS sequence"/>
</dbReference>
<feature type="domain" description="HTH merR-type" evidence="2">
    <location>
        <begin position="1"/>
        <end position="68"/>
    </location>
</feature>
<dbReference type="AlphaFoldDB" id="A0A9J6NW92"/>
<dbReference type="RefSeq" id="WP_250857636.1">
    <property type="nucleotide sequence ID" value="NZ_JAGSOJ010000001.1"/>
</dbReference>